<dbReference type="InterPro" id="IPR023214">
    <property type="entry name" value="HAD_sf"/>
</dbReference>
<dbReference type="AlphaFoldDB" id="A0A9J6ZGW9"/>
<accession>A0A9J6ZGW9</accession>
<organism evidence="1 2">
    <name type="scientific">Candidatus Pristimantibacillus lignocellulolyticus</name>
    <dbReference type="NCBI Taxonomy" id="2994561"/>
    <lineage>
        <taxon>Bacteria</taxon>
        <taxon>Bacillati</taxon>
        <taxon>Bacillota</taxon>
        <taxon>Bacilli</taxon>
        <taxon>Bacillales</taxon>
        <taxon>Paenibacillaceae</taxon>
        <taxon>Candidatus Pristimantibacillus</taxon>
    </lineage>
</organism>
<dbReference type="NCBIfam" id="TIGR00099">
    <property type="entry name" value="Cof-subfamily"/>
    <property type="match status" value="1"/>
</dbReference>
<dbReference type="PANTHER" id="PTHR10000">
    <property type="entry name" value="PHOSPHOSERINE PHOSPHATASE"/>
    <property type="match status" value="1"/>
</dbReference>
<sequence length="259" mass="28937">MSYKIAFFDIDGTLVNEEKVIPQDTIDAIAEMKEKGIEPVIATGRAPYFLQSLLKEVGIESYVCLNGALAVYKGEVIYRNPIAPSTLATLVEQSKIHGHALCFEGESQYYTDHDGHEYMLESVGSLKVEFPKVNADFWKEEPIYQMFLHTLAEDEHLYTSFEDSVTFIRWHEKALDVLPIGGSKAKGIEALLNQLNLTKEDAIAFGDNLNDKEMLEYVGFGIAMGNSHPDVIPYANFVTTHVDEKGIRNGLIKAGILDK</sequence>
<reference evidence="1" key="1">
    <citation type="submission" date="2022-05" db="EMBL/GenBank/DDBJ databases">
        <title>Novel bacterial taxa in a minimal lignocellulolytic consortium and its capacity to transform plastics disclosed by genome-resolved metagenomics.</title>
        <authorList>
            <person name="Rodriguez C.A.D."/>
            <person name="Diaz-Garcia L."/>
            <person name="Herrera K."/>
            <person name="Tarazona N.A."/>
            <person name="Sproer C."/>
            <person name="Overmann J."/>
            <person name="Jimenez D.J."/>
        </authorList>
    </citation>
    <scope>NUCLEOTIDE SEQUENCE</scope>
    <source>
        <strain evidence="1">MAG5</strain>
    </source>
</reference>
<dbReference type="InterPro" id="IPR000150">
    <property type="entry name" value="Cof"/>
</dbReference>
<dbReference type="SFLD" id="SFLDS00003">
    <property type="entry name" value="Haloacid_Dehalogenase"/>
    <property type="match status" value="1"/>
</dbReference>
<dbReference type="PROSITE" id="PS01228">
    <property type="entry name" value="COF_1"/>
    <property type="match status" value="1"/>
</dbReference>
<dbReference type="InterPro" id="IPR006379">
    <property type="entry name" value="HAD-SF_hydro_IIB"/>
</dbReference>
<dbReference type="Proteomes" id="UP001056756">
    <property type="component" value="Chromosome"/>
</dbReference>
<dbReference type="PANTHER" id="PTHR10000:SF25">
    <property type="entry name" value="PHOSPHATASE YKRA-RELATED"/>
    <property type="match status" value="1"/>
</dbReference>
<gene>
    <name evidence="1" type="ORF">NAG76_03205</name>
</gene>
<protein>
    <submittedName>
        <fullName evidence="1">Cof-type HAD-IIB family hydrolase</fullName>
    </submittedName>
</protein>
<dbReference type="InterPro" id="IPR036412">
    <property type="entry name" value="HAD-like_sf"/>
</dbReference>
<name>A0A9J6ZGW9_9BACL</name>
<dbReference type="SFLD" id="SFLDG01144">
    <property type="entry name" value="C2.B.4:_PGP_Like"/>
    <property type="match status" value="1"/>
</dbReference>
<dbReference type="GO" id="GO:0016791">
    <property type="term" value="F:phosphatase activity"/>
    <property type="evidence" value="ECO:0007669"/>
    <property type="project" value="TreeGrafter"/>
</dbReference>
<keyword evidence="1" id="KW-0378">Hydrolase</keyword>
<dbReference type="SUPFAM" id="SSF56784">
    <property type="entry name" value="HAD-like"/>
    <property type="match status" value="1"/>
</dbReference>
<proteinExistence type="predicted"/>
<dbReference type="PROSITE" id="PS01229">
    <property type="entry name" value="COF_2"/>
    <property type="match status" value="1"/>
</dbReference>
<dbReference type="KEGG" id="plig:NAG76_03205"/>
<dbReference type="Pfam" id="PF08282">
    <property type="entry name" value="Hydrolase_3"/>
    <property type="match status" value="1"/>
</dbReference>
<dbReference type="GO" id="GO:0005829">
    <property type="term" value="C:cytosol"/>
    <property type="evidence" value="ECO:0007669"/>
    <property type="project" value="TreeGrafter"/>
</dbReference>
<dbReference type="Gene3D" id="3.40.50.1000">
    <property type="entry name" value="HAD superfamily/HAD-like"/>
    <property type="match status" value="1"/>
</dbReference>
<evidence type="ECO:0000313" key="2">
    <source>
        <dbReference type="Proteomes" id="UP001056756"/>
    </source>
</evidence>
<dbReference type="GO" id="GO:0000287">
    <property type="term" value="F:magnesium ion binding"/>
    <property type="evidence" value="ECO:0007669"/>
    <property type="project" value="TreeGrafter"/>
</dbReference>
<dbReference type="Gene3D" id="3.30.1240.10">
    <property type="match status" value="1"/>
</dbReference>
<evidence type="ECO:0000313" key="1">
    <source>
        <dbReference type="EMBL" id="URN95284.1"/>
    </source>
</evidence>
<dbReference type="NCBIfam" id="TIGR01484">
    <property type="entry name" value="HAD-SF-IIB"/>
    <property type="match status" value="1"/>
</dbReference>
<dbReference type="SFLD" id="SFLDG01140">
    <property type="entry name" value="C2.B:_Phosphomannomutase_and_P"/>
    <property type="match status" value="1"/>
</dbReference>
<dbReference type="EMBL" id="CP097899">
    <property type="protein sequence ID" value="URN95284.1"/>
    <property type="molecule type" value="Genomic_DNA"/>
</dbReference>